<dbReference type="InterPro" id="IPR007197">
    <property type="entry name" value="rSAM"/>
</dbReference>
<dbReference type="PROSITE" id="PS51918">
    <property type="entry name" value="RADICAL_SAM"/>
    <property type="match status" value="1"/>
</dbReference>
<keyword evidence="3" id="KW-0479">Metal-binding</keyword>
<keyword evidence="8" id="KW-1185">Reference proteome</keyword>
<keyword evidence="4" id="KW-0408">Iron</keyword>
<evidence type="ECO:0000256" key="2">
    <source>
        <dbReference type="ARBA" id="ARBA00022691"/>
    </source>
</evidence>
<dbReference type="GO" id="GO:0051536">
    <property type="term" value="F:iron-sulfur cluster binding"/>
    <property type="evidence" value="ECO:0007669"/>
    <property type="project" value="UniProtKB-KW"/>
</dbReference>
<protein>
    <recommendedName>
        <fullName evidence="6">Radical SAM core domain-containing protein</fullName>
    </recommendedName>
</protein>
<dbReference type="GO" id="GO:0046872">
    <property type="term" value="F:metal ion binding"/>
    <property type="evidence" value="ECO:0007669"/>
    <property type="project" value="UniProtKB-KW"/>
</dbReference>
<dbReference type="InterPro" id="IPR006638">
    <property type="entry name" value="Elp3/MiaA/NifB-like_rSAM"/>
</dbReference>
<accession>A0A178MWJ6</accession>
<reference evidence="7 8" key="1">
    <citation type="submission" date="2016-04" db="EMBL/GenBank/DDBJ databases">
        <title>Draft genome sequence of freshwater magnetotactic bacteria Magnetospirillum marisnigri SP-1 and Magnetospirillum moscoviense BB-1.</title>
        <authorList>
            <person name="Koziaeva V."/>
            <person name="Dziuba M.V."/>
            <person name="Ivanov T.M."/>
            <person name="Kuznetsov B."/>
            <person name="Grouzdev D.S."/>
        </authorList>
    </citation>
    <scope>NUCLEOTIDE SEQUENCE [LARGE SCALE GENOMIC DNA]</scope>
    <source>
        <strain evidence="7 8">BB-1</strain>
    </source>
</reference>
<keyword evidence="2" id="KW-0949">S-adenosyl-L-methionine</keyword>
<dbReference type="RefSeq" id="WP_068498190.1">
    <property type="nucleotide sequence ID" value="NZ_LWQU01000104.1"/>
</dbReference>
<dbReference type="EMBL" id="LWQU01000104">
    <property type="protein sequence ID" value="OAN55091.1"/>
    <property type="molecule type" value="Genomic_DNA"/>
</dbReference>
<evidence type="ECO:0000313" key="7">
    <source>
        <dbReference type="EMBL" id="OAN55091.1"/>
    </source>
</evidence>
<dbReference type="STRING" id="1437059.A6A05_00590"/>
<comment type="caution">
    <text evidence="7">The sequence shown here is derived from an EMBL/GenBank/DDBJ whole genome shotgun (WGS) entry which is preliminary data.</text>
</comment>
<dbReference type="InterPro" id="IPR058240">
    <property type="entry name" value="rSAM_sf"/>
</dbReference>
<proteinExistence type="predicted"/>
<dbReference type="SFLD" id="SFLDS00029">
    <property type="entry name" value="Radical_SAM"/>
    <property type="match status" value="1"/>
</dbReference>
<dbReference type="AlphaFoldDB" id="A0A178MWJ6"/>
<evidence type="ECO:0000256" key="4">
    <source>
        <dbReference type="ARBA" id="ARBA00023004"/>
    </source>
</evidence>
<keyword evidence="5" id="KW-0411">Iron-sulfur</keyword>
<dbReference type="PANTHER" id="PTHR43409">
    <property type="entry name" value="ANAEROBIC MAGNESIUM-PROTOPORPHYRIN IX MONOMETHYL ESTER CYCLASE-RELATED"/>
    <property type="match status" value="1"/>
</dbReference>
<dbReference type="Gene3D" id="3.80.30.20">
    <property type="entry name" value="tm_1862 like domain"/>
    <property type="match status" value="1"/>
</dbReference>
<evidence type="ECO:0000256" key="3">
    <source>
        <dbReference type="ARBA" id="ARBA00022723"/>
    </source>
</evidence>
<name>A0A178MWJ6_9PROT</name>
<dbReference type="SUPFAM" id="SSF102114">
    <property type="entry name" value="Radical SAM enzymes"/>
    <property type="match status" value="1"/>
</dbReference>
<organism evidence="7 8">
    <name type="scientific">Magnetospirillum moscoviense</name>
    <dbReference type="NCBI Taxonomy" id="1437059"/>
    <lineage>
        <taxon>Bacteria</taxon>
        <taxon>Pseudomonadati</taxon>
        <taxon>Pseudomonadota</taxon>
        <taxon>Alphaproteobacteria</taxon>
        <taxon>Rhodospirillales</taxon>
        <taxon>Rhodospirillaceae</taxon>
        <taxon>Magnetospirillum</taxon>
    </lineage>
</organism>
<evidence type="ECO:0000259" key="6">
    <source>
        <dbReference type="PROSITE" id="PS51918"/>
    </source>
</evidence>
<dbReference type="SMART" id="SM00729">
    <property type="entry name" value="Elp3"/>
    <property type="match status" value="1"/>
</dbReference>
<dbReference type="PANTHER" id="PTHR43409:SF7">
    <property type="entry name" value="BLL1977 PROTEIN"/>
    <property type="match status" value="1"/>
</dbReference>
<evidence type="ECO:0000256" key="5">
    <source>
        <dbReference type="ARBA" id="ARBA00023014"/>
    </source>
</evidence>
<comment type="cofactor">
    <cofactor evidence="1">
        <name>[4Fe-4S] cluster</name>
        <dbReference type="ChEBI" id="CHEBI:49883"/>
    </cofactor>
</comment>
<sequence length="583" mass="66457">MAAHGFSARVIDANIQFFHRFLGPGQPRLTRQECDENPITILSYYNDLERALLEKSRAFDGLHVGLRSLAMKWNRLHFGGVLASLEDRDANPFITFFEDLVRAEVLPAQPRIVGIAVTFQDQIVPSFTLAAVLRRLMPSAVIVLGGQIITRCYDSMVESAELARYYDYLALWDGELPLLAIHRKVLRGDGAADLTNVIEASTRSVESVSRTGASLAPTDIPKADFSDIDFGQYLFPEFLVPLQTTRGCYANCAFCAIPFGSNRYRVREVEKLLDEIADIQNQTLARHGHAATYFKFMEDTSSPSLLLEFAEQVERRGLDIKWETFARLEKAFTKPGFMEQLFRGGCRKIHWGLETNDPAILKDMNKKTDMSHTDEVLRLSGEAGVLNFCFILIGFPGETEEQRQALTRYIVENPHIHTLTIATFDLTRKSPMEISFSPDNPYGLDCVPAQDFQVRLPYTVDGQDWKPTIVPAAHRMMIEIVRSRPDIGFVTLFPDQIRSMFCDKYGNAWGRHFVERYGEDNIRDMLLNTEAYVKTFESKAEIDVATLPEPLKREHFRTKEDMALLAQAVLRRRDYETRRIEQV</sequence>
<dbReference type="GO" id="GO:0003824">
    <property type="term" value="F:catalytic activity"/>
    <property type="evidence" value="ECO:0007669"/>
    <property type="project" value="InterPro"/>
</dbReference>
<dbReference type="SFLD" id="SFLDG01082">
    <property type="entry name" value="B12-binding_domain_containing"/>
    <property type="match status" value="1"/>
</dbReference>
<dbReference type="InterPro" id="IPR051198">
    <property type="entry name" value="BchE-like"/>
</dbReference>
<evidence type="ECO:0000256" key="1">
    <source>
        <dbReference type="ARBA" id="ARBA00001966"/>
    </source>
</evidence>
<feature type="domain" description="Radical SAM core" evidence="6">
    <location>
        <begin position="234"/>
        <end position="467"/>
    </location>
</feature>
<dbReference type="Proteomes" id="UP000078543">
    <property type="component" value="Unassembled WGS sequence"/>
</dbReference>
<dbReference type="Pfam" id="PF04055">
    <property type="entry name" value="Radical_SAM"/>
    <property type="match status" value="1"/>
</dbReference>
<dbReference type="InterPro" id="IPR023404">
    <property type="entry name" value="rSAM_horseshoe"/>
</dbReference>
<dbReference type="GO" id="GO:0005829">
    <property type="term" value="C:cytosol"/>
    <property type="evidence" value="ECO:0007669"/>
    <property type="project" value="TreeGrafter"/>
</dbReference>
<evidence type="ECO:0000313" key="8">
    <source>
        <dbReference type="Proteomes" id="UP000078543"/>
    </source>
</evidence>
<gene>
    <name evidence="7" type="ORF">A6A05_00590</name>
</gene>